<proteinExistence type="predicted"/>
<reference evidence="1 2" key="1">
    <citation type="submission" date="2020-03" db="EMBL/GenBank/DDBJ databases">
        <title>Draft genome sequence of environmentally isolated violet-colored cultures.</title>
        <authorList>
            <person name="Wilson H.S."/>
        </authorList>
    </citation>
    <scope>NUCLEOTIDE SEQUENCE [LARGE SCALE GENOMIC DNA]</scope>
    <source>
        <strain evidence="1 2">HSC-16F04</strain>
    </source>
</reference>
<dbReference type="Proteomes" id="UP000712570">
    <property type="component" value="Unassembled WGS sequence"/>
</dbReference>
<accession>A0ABX0KQD6</accession>
<evidence type="ECO:0000313" key="1">
    <source>
        <dbReference type="EMBL" id="NHQ86786.1"/>
    </source>
</evidence>
<comment type="caution">
    <text evidence="1">The sequence shown here is derived from an EMBL/GenBank/DDBJ whole genome shotgun (WGS) entry which is preliminary data.</text>
</comment>
<keyword evidence="2" id="KW-1185">Reference proteome</keyword>
<gene>
    <name evidence="1" type="ORF">HA050_11720</name>
</gene>
<protein>
    <recommendedName>
        <fullName evidence="3">DUF2007 domain-containing protein</fullName>
    </recommendedName>
</protein>
<dbReference type="RefSeq" id="WP_166826157.1">
    <property type="nucleotide sequence ID" value="NZ_JAAOLX010000005.1"/>
</dbReference>
<evidence type="ECO:0008006" key="3">
    <source>
        <dbReference type="Google" id="ProtNLM"/>
    </source>
</evidence>
<evidence type="ECO:0000313" key="2">
    <source>
        <dbReference type="Proteomes" id="UP000712570"/>
    </source>
</evidence>
<sequence>MSMMNNLQAMGIINDAAEKLRVMGLTCWMSPNDLGNFGMSVSLHVGETELATAAAHVAQRDGSTAPHLADDKVREQFAVNVADAELFKTSGQ</sequence>
<organism evidence="1 2">
    <name type="scientific">Iodobacter violaceini</name>
    <dbReference type="NCBI Taxonomy" id="3044271"/>
    <lineage>
        <taxon>Bacteria</taxon>
        <taxon>Pseudomonadati</taxon>
        <taxon>Pseudomonadota</taxon>
        <taxon>Betaproteobacteria</taxon>
        <taxon>Neisseriales</taxon>
        <taxon>Chitinibacteraceae</taxon>
        <taxon>Iodobacter</taxon>
    </lineage>
</organism>
<name>A0ABX0KQD6_9NEIS</name>
<dbReference type="EMBL" id="JAAOLX010000005">
    <property type="protein sequence ID" value="NHQ86786.1"/>
    <property type="molecule type" value="Genomic_DNA"/>
</dbReference>